<sequence length="143" mass="16715">MRERVLAERELVVRRYREGVPLSRLAEEYGVSAGWLGRRFDEWGEERRGLVDALLYRRAGARVFRGRARRRTSEEVREARAEFVAARDSVEARYREGVSAAALAREFRVSPTFVAERLVEWEVPRRESRAPLHLRTENLSTDL</sequence>
<evidence type="ECO:0000313" key="2">
    <source>
        <dbReference type="Proteomes" id="UP000037151"/>
    </source>
</evidence>
<gene>
    <name evidence="1" type="ORF">IQ63_15640</name>
</gene>
<evidence type="ECO:0000313" key="1">
    <source>
        <dbReference type="EMBL" id="KND34640.1"/>
    </source>
</evidence>
<name>A0A0L0KAG9_9ACTN</name>
<dbReference type="PATRIC" id="fig|42234.21.peg.3219"/>
<reference evidence="2" key="1">
    <citation type="submission" date="2014-07" db="EMBL/GenBank/DDBJ databases">
        <title>Genome sequencing of plant-pathogenic Streptomyces species.</title>
        <authorList>
            <person name="Harrison J."/>
            <person name="Sapp M."/>
            <person name="Thwaites R."/>
            <person name="Studholme D.J."/>
        </authorList>
    </citation>
    <scope>NUCLEOTIDE SEQUENCE [LARGE SCALE GENOMIC DNA]</scope>
    <source>
        <strain evidence="2">NCPPB 4445</strain>
    </source>
</reference>
<protein>
    <submittedName>
        <fullName evidence="1">Uncharacterized protein</fullName>
    </submittedName>
</protein>
<proteinExistence type="predicted"/>
<organism evidence="1 2">
    <name type="scientific">Streptomyces acidiscabies</name>
    <dbReference type="NCBI Taxonomy" id="42234"/>
    <lineage>
        <taxon>Bacteria</taxon>
        <taxon>Bacillati</taxon>
        <taxon>Actinomycetota</taxon>
        <taxon>Actinomycetes</taxon>
        <taxon>Kitasatosporales</taxon>
        <taxon>Streptomycetaceae</taxon>
        <taxon>Streptomyces</taxon>
    </lineage>
</organism>
<dbReference type="OrthoDB" id="4334798at2"/>
<dbReference type="AlphaFoldDB" id="A0A0L0KAG9"/>
<comment type="caution">
    <text evidence="1">The sequence shown here is derived from an EMBL/GenBank/DDBJ whole genome shotgun (WGS) entry which is preliminary data.</text>
</comment>
<dbReference type="RefSeq" id="WP_050371218.1">
    <property type="nucleotide sequence ID" value="NZ_KQ257820.1"/>
</dbReference>
<accession>A0A0L0KAG9</accession>
<dbReference type="EMBL" id="JPPY01000105">
    <property type="protein sequence ID" value="KND34640.1"/>
    <property type="molecule type" value="Genomic_DNA"/>
</dbReference>
<dbReference type="Proteomes" id="UP000037151">
    <property type="component" value="Unassembled WGS sequence"/>
</dbReference>